<comment type="caution">
    <text evidence="2">The sequence shown here is derived from an EMBL/GenBank/DDBJ whole genome shotgun (WGS) entry which is preliminary data.</text>
</comment>
<dbReference type="AlphaFoldDB" id="A0A3M8B2K2"/>
<feature type="transmembrane region" description="Helical" evidence="1">
    <location>
        <begin position="59"/>
        <end position="79"/>
    </location>
</feature>
<dbReference type="Proteomes" id="UP000268829">
    <property type="component" value="Unassembled WGS sequence"/>
</dbReference>
<keyword evidence="1" id="KW-0472">Membrane</keyword>
<sequence>MLDNVLYARLPFAVPVHTRKTRLPWNRKKADLIVIILFFVVPFLFVIFFVVFFAVFLLVLIPVFFITRIFAVFIVRFLFQSDRKGRWLILCHDRLWRNGGLRSWRSGVLDRRLGRLLLLGFRRRLGRFFLRLRFHGLLLHFLFIRWRWISAWSRSFRSVHHFLFLHDRGRSNVRTLAERIWLQRLMLSGAACEQHADQQAGCNCRTANSGEPHFHSLPFFRFRQRRRLALNFQSRQGFLNSCRRF</sequence>
<keyword evidence="1" id="KW-1133">Transmembrane helix</keyword>
<evidence type="ECO:0000313" key="2">
    <source>
        <dbReference type="EMBL" id="RNB57649.1"/>
    </source>
</evidence>
<keyword evidence="1" id="KW-0812">Transmembrane</keyword>
<gene>
    <name evidence="2" type="ORF">EDM57_10055</name>
</gene>
<evidence type="ECO:0000313" key="3">
    <source>
        <dbReference type="Proteomes" id="UP000268829"/>
    </source>
</evidence>
<name>A0A3M8B2K2_9BACL</name>
<proteinExistence type="predicted"/>
<evidence type="ECO:0000256" key="1">
    <source>
        <dbReference type="SAM" id="Phobius"/>
    </source>
</evidence>
<accession>A0A3M8B2K2</accession>
<dbReference type="EMBL" id="RHHS01000022">
    <property type="protein sequence ID" value="RNB57649.1"/>
    <property type="molecule type" value="Genomic_DNA"/>
</dbReference>
<reference evidence="2 3" key="1">
    <citation type="submission" date="2018-10" db="EMBL/GenBank/DDBJ databases">
        <title>Phylogenomics of Brevibacillus.</title>
        <authorList>
            <person name="Dunlap C."/>
        </authorList>
    </citation>
    <scope>NUCLEOTIDE SEQUENCE [LARGE SCALE GENOMIC DNA]</scope>
    <source>
        <strain evidence="2 3">DSM 100115</strain>
    </source>
</reference>
<feature type="transmembrane region" description="Helical" evidence="1">
    <location>
        <begin position="32"/>
        <end position="53"/>
    </location>
</feature>
<protein>
    <submittedName>
        <fullName evidence="2">Uncharacterized protein</fullName>
    </submittedName>
</protein>
<organism evidence="2 3">
    <name type="scientific">Brevibacillus gelatini</name>
    <dbReference type="NCBI Taxonomy" id="1655277"/>
    <lineage>
        <taxon>Bacteria</taxon>
        <taxon>Bacillati</taxon>
        <taxon>Bacillota</taxon>
        <taxon>Bacilli</taxon>
        <taxon>Bacillales</taxon>
        <taxon>Paenibacillaceae</taxon>
        <taxon>Brevibacillus</taxon>
    </lineage>
</organism>
<keyword evidence="3" id="KW-1185">Reference proteome</keyword>